<dbReference type="EMBL" id="JADBEM010000001">
    <property type="protein sequence ID" value="MBE1612405.1"/>
    <property type="molecule type" value="Genomic_DNA"/>
</dbReference>
<keyword evidence="1" id="KW-0472">Membrane</keyword>
<accession>A0A927RHN4</accession>
<proteinExistence type="predicted"/>
<evidence type="ECO:0000313" key="2">
    <source>
        <dbReference type="EMBL" id="MBE1612405.1"/>
    </source>
</evidence>
<dbReference type="AlphaFoldDB" id="A0A927RHN4"/>
<organism evidence="2 3">
    <name type="scientific">Actinopolymorpha pittospori</name>
    <dbReference type="NCBI Taxonomy" id="648752"/>
    <lineage>
        <taxon>Bacteria</taxon>
        <taxon>Bacillati</taxon>
        <taxon>Actinomycetota</taxon>
        <taxon>Actinomycetes</taxon>
        <taxon>Propionibacteriales</taxon>
        <taxon>Actinopolymorphaceae</taxon>
        <taxon>Actinopolymorpha</taxon>
    </lineage>
</organism>
<gene>
    <name evidence="2" type="ORF">HEB94_009253</name>
</gene>
<protein>
    <recommendedName>
        <fullName evidence="4">DUF2530 domain-containing protein</fullName>
    </recommendedName>
</protein>
<dbReference type="RefSeq" id="WP_337918414.1">
    <property type="nucleotide sequence ID" value="NZ_BAABJL010000194.1"/>
</dbReference>
<dbReference type="Proteomes" id="UP000638648">
    <property type="component" value="Unassembled WGS sequence"/>
</dbReference>
<dbReference type="Pfam" id="PF10745">
    <property type="entry name" value="DUF2530"/>
    <property type="match status" value="1"/>
</dbReference>
<feature type="transmembrane region" description="Helical" evidence="1">
    <location>
        <begin position="27"/>
        <end position="47"/>
    </location>
</feature>
<reference evidence="2" key="1">
    <citation type="submission" date="2020-10" db="EMBL/GenBank/DDBJ databases">
        <title>Sequencing the genomes of 1000 actinobacteria strains.</title>
        <authorList>
            <person name="Klenk H.-P."/>
        </authorList>
    </citation>
    <scope>NUCLEOTIDE SEQUENCE</scope>
    <source>
        <strain evidence="2">DSM 45354</strain>
    </source>
</reference>
<keyword evidence="3" id="KW-1185">Reference proteome</keyword>
<sequence length="99" mass="10913">MSRDESPQKPLVSPSVRDLQPLDVDGIRTLTIGVIVWAVAFVVLLPFSSRLREIGMDWWLWTCVTGIGLGLVGLAYCVWRRGRLSRGVPDQRTSGSASS</sequence>
<evidence type="ECO:0000313" key="3">
    <source>
        <dbReference type="Proteomes" id="UP000638648"/>
    </source>
</evidence>
<keyword evidence="1" id="KW-0812">Transmembrane</keyword>
<feature type="transmembrane region" description="Helical" evidence="1">
    <location>
        <begin position="59"/>
        <end position="79"/>
    </location>
</feature>
<keyword evidence="1" id="KW-1133">Transmembrane helix</keyword>
<evidence type="ECO:0000256" key="1">
    <source>
        <dbReference type="SAM" id="Phobius"/>
    </source>
</evidence>
<comment type="caution">
    <text evidence="2">The sequence shown here is derived from an EMBL/GenBank/DDBJ whole genome shotgun (WGS) entry which is preliminary data.</text>
</comment>
<dbReference type="InterPro" id="IPR019681">
    <property type="entry name" value="DUF2530"/>
</dbReference>
<evidence type="ECO:0008006" key="4">
    <source>
        <dbReference type="Google" id="ProtNLM"/>
    </source>
</evidence>
<name>A0A927RHN4_9ACTN</name>